<feature type="transmembrane region" description="Helical" evidence="1">
    <location>
        <begin position="30"/>
        <end position="48"/>
    </location>
</feature>
<name>A0A4Q0XV40_9BACT</name>
<sequence length="191" mass="21875">MLFLEAVGAIFSILGAYLMSTSTKKNTKPLYYGFASFFISNAALLTFFTFKGKIPIIIQMILFFVTAILGIYRHSPNMKRDMFLVCMACTALALALIKSVVPQIQEIDFSVLPIDFAASSLAIFGSYLLSSHRHTLRGYAFICFFIADVVFVYIGYRNAFYFFMVQSMFYLYTSVKGYTNTMHEELRRWLK</sequence>
<accession>A0A4Q0XV40</accession>
<feature type="transmembrane region" description="Helical" evidence="1">
    <location>
        <begin position="6"/>
        <end position="23"/>
    </location>
</feature>
<protein>
    <recommendedName>
        <fullName evidence="4">Nicotinamide riboside transporter PnuC</fullName>
    </recommendedName>
</protein>
<evidence type="ECO:0000256" key="1">
    <source>
        <dbReference type="SAM" id="Phobius"/>
    </source>
</evidence>
<keyword evidence="1" id="KW-0812">Transmembrane</keyword>
<dbReference type="RefSeq" id="WP_128995293.1">
    <property type="nucleotide sequence ID" value="NZ_PDKN01000002.1"/>
</dbReference>
<keyword evidence="1" id="KW-0472">Membrane</keyword>
<gene>
    <name evidence="2" type="ORF">CRV04_03115</name>
</gene>
<evidence type="ECO:0000313" key="2">
    <source>
        <dbReference type="EMBL" id="RXJ60019.1"/>
    </source>
</evidence>
<keyword evidence="1" id="KW-1133">Transmembrane helix</keyword>
<dbReference type="AlphaFoldDB" id="A0A4Q0XV40"/>
<keyword evidence="3" id="KW-1185">Reference proteome</keyword>
<organism evidence="2 3">
    <name type="scientific">Candidatus Marinarcus aquaticus</name>
    <dbReference type="NCBI Taxonomy" id="2044504"/>
    <lineage>
        <taxon>Bacteria</taxon>
        <taxon>Pseudomonadati</taxon>
        <taxon>Campylobacterota</taxon>
        <taxon>Epsilonproteobacteria</taxon>
        <taxon>Campylobacterales</taxon>
        <taxon>Arcobacteraceae</taxon>
        <taxon>Candidatus Marinarcus</taxon>
    </lineage>
</organism>
<comment type="caution">
    <text evidence="2">The sequence shown here is derived from an EMBL/GenBank/DDBJ whole genome shotgun (WGS) entry which is preliminary data.</text>
</comment>
<proteinExistence type="predicted"/>
<evidence type="ECO:0000313" key="3">
    <source>
        <dbReference type="Proteomes" id="UP000290657"/>
    </source>
</evidence>
<feature type="transmembrane region" description="Helical" evidence="1">
    <location>
        <begin position="136"/>
        <end position="154"/>
    </location>
</feature>
<evidence type="ECO:0008006" key="4">
    <source>
        <dbReference type="Google" id="ProtNLM"/>
    </source>
</evidence>
<dbReference type="OrthoDB" id="5343826at2"/>
<feature type="transmembrane region" description="Helical" evidence="1">
    <location>
        <begin position="84"/>
        <end position="104"/>
    </location>
</feature>
<dbReference type="EMBL" id="PDKN01000002">
    <property type="protein sequence ID" value="RXJ60019.1"/>
    <property type="molecule type" value="Genomic_DNA"/>
</dbReference>
<feature type="transmembrane region" description="Helical" evidence="1">
    <location>
        <begin position="110"/>
        <end position="129"/>
    </location>
</feature>
<dbReference type="Proteomes" id="UP000290657">
    <property type="component" value="Unassembled WGS sequence"/>
</dbReference>
<reference evidence="2 3" key="1">
    <citation type="submission" date="2017-10" db="EMBL/GenBank/DDBJ databases">
        <title>Genomics of the genus Arcobacter.</title>
        <authorList>
            <person name="Perez-Cataluna A."/>
            <person name="Figueras M.J."/>
        </authorList>
    </citation>
    <scope>NUCLEOTIDE SEQUENCE [LARGE SCALE GENOMIC DNA]</scope>
    <source>
        <strain evidence="2 3">CECT 8987</strain>
    </source>
</reference>
<feature type="transmembrane region" description="Helical" evidence="1">
    <location>
        <begin position="54"/>
        <end position="72"/>
    </location>
</feature>